<comment type="caution">
    <text evidence="1">The sequence shown here is derived from an EMBL/GenBank/DDBJ whole genome shotgun (WGS) entry which is preliminary data.</text>
</comment>
<dbReference type="EMBL" id="JAQIZT010000019">
    <property type="protein sequence ID" value="KAJ6952011.1"/>
    <property type="molecule type" value="Genomic_DNA"/>
</dbReference>
<dbReference type="Proteomes" id="UP001164929">
    <property type="component" value="Chromosome 19"/>
</dbReference>
<evidence type="ECO:0000313" key="2">
    <source>
        <dbReference type="Proteomes" id="UP001164929"/>
    </source>
</evidence>
<evidence type="ECO:0000313" key="1">
    <source>
        <dbReference type="EMBL" id="KAJ6952011.1"/>
    </source>
</evidence>
<reference evidence="1" key="1">
    <citation type="journal article" date="2023" name="Mol. Ecol. Resour.">
        <title>Chromosome-level genome assembly of a triploid poplar Populus alba 'Berolinensis'.</title>
        <authorList>
            <person name="Chen S."/>
            <person name="Yu Y."/>
            <person name="Wang X."/>
            <person name="Wang S."/>
            <person name="Zhang T."/>
            <person name="Zhou Y."/>
            <person name="He R."/>
            <person name="Meng N."/>
            <person name="Wang Y."/>
            <person name="Liu W."/>
            <person name="Liu Z."/>
            <person name="Liu J."/>
            <person name="Guo Q."/>
            <person name="Huang H."/>
            <person name="Sederoff R.R."/>
            <person name="Wang G."/>
            <person name="Qu G."/>
            <person name="Chen S."/>
        </authorList>
    </citation>
    <scope>NUCLEOTIDE SEQUENCE</scope>
    <source>
        <strain evidence="1">SC-2020</strain>
    </source>
</reference>
<organism evidence="1 2">
    <name type="scientific">Populus alba x Populus x berolinensis</name>
    <dbReference type="NCBI Taxonomy" id="444605"/>
    <lineage>
        <taxon>Eukaryota</taxon>
        <taxon>Viridiplantae</taxon>
        <taxon>Streptophyta</taxon>
        <taxon>Embryophyta</taxon>
        <taxon>Tracheophyta</taxon>
        <taxon>Spermatophyta</taxon>
        <taxon>Magnoliopsida</taxon>
        <taxon>eudicotyledons</taxon>
        <taxon>Gunneridae</taxon>
        <taxon>Pentapetalae</taxon>
        <taxon>rosids</taxon>
        <taxon>fabids</taxon>
        <taxon>Malpighiales</taxon>
        <taxon>Salicaceae</taxon>
        <taxon>Saliceae</taxon>
        <taxon>Populus</taxon>
    </lineage>
</organism>
<accession>A0AAD6L831</accession>
<dbReference type="AlphaFoldDB" id="A0AAD6L831"/>
<gene>
    <name evidence="1" type="ORF">NC653_041236</name>
</gene>
<name>A0AAD6L831_9ROSI</name>
<protein>
    <submittedName>
        <fullName evidence="1">Uncharacterized protein</fullName>
    </submittedName>
</protein>
<keyword evidence="2" id="KW-1185">Reference proteome</keyword>
<sequence length="56" mass="6513">MLIFHLFLLINRKTRRRATCVTPINNPTTDINIVLHSNTSYTISIRYCVYFTGPLV</sequence>
<proteinExistence type="predicted"/>